<dbReference type="EMBL" id="JANPWB010000013">
    <property type="protein sequence ID" value="KAJ1110382.1"/>
    <property type="molecule type" value="Genomic_DNA"/>
</dbReference>
<accession>A0AAV7N313</accession>
<sequence length="154" mass="16933">MLQPAANSVARSAATSVVIPVSSDTPRAYHRLDRYRCVLGYQLTIAAVLPGPGDFKHHHQLTGIQTAIPSQISQIQAAPCFSFFSGFPLSYRCCFWCAHEILNSLGPPCRDINTFTSNREFSFDGLGFNIDTSPKIAAQLYSTAVKSCGNYIRR</sequence>
<evidence type="ECO:0000313" key="1">
    <source>
        <dbReference type="EMBL" id="KAJ1110382.1"/>
    </source>
</evidence>
<protein>
    <submittedName>
        <fullName evidence="1">Uncharacterized protein</fullName>
    </submittedName>
</protein>
<gene>
    <name evidence="1" type="ORF">NDU88_007734</name>
</gene>
<comment type="caution">
    <text evidence="1">The sequence shown here is derived from an EMBL/GenBank/DDBJ whole genome shotgun (WGS) entry which is preliminary data.</text>
</comment>
<dbReference type="AlphaFoldDB" id="A0AAV7N313"/>
<name>A0AAV7N313_PLEWA</name>
<organism evidence="1 2">
    <name type="scientific">Pleurodeles waltl</name>
    <name type="common">Iberian ribbed newt</name>
    <dbReference type="NCBI Taxonomy" id="8319"/>
    <lineage>
        <taxon>Eukaryota</taxon>
        <taxon>Metazoa</taxon>
        <taxon>Chordata</taxon>
        <taxon>Craniata</taxon>
        <taxon>Vertebrata</taxon>
        <taxon>Euteleostomi</taxon>
        <taxon>Amphibia</taxon>
        <taxon>Batrachia</taxon>
        <taxon>Caudata</taxon>
        <taxon>Salamandroidea</taxon>
        <taxon>Salamandridae</taxon>
        <taxon>Pleurodelinae</taxon>
        <taxon>Pleurodeles</taxon>
    </lineage>
</organism>
<evidence type="ECO:0000313" key="2">
    <source>
        <dbReference type="Proteomes" id="UP001066276"/>
    </source>
</evidence>
<keyword evidence="2" id="KW-1185">Reference proteome</keyword>
<reference evidence="1" key="1">
    <citation type="journal article" date="2022" name="bioRxiv">
        <title>Sequencing and chromosome-scale assembly of the giantPleurodeles waltlgenome.</title>
        <authorList>
            <person name="Brown T."/>
            <person name="Elewa A."/>
            <person name="Iarovenko S."/>
            <person name="Subramanian E."/>
            <person name="Araus A.J."/>
            <person name="Petzold A."/>
            <person name="Susuki M."/>
            <person name="Suzuki K.-i.T."/>
            <person name="Hayashi T."/>
            <person name="Toyoda A."/>
            <person name="Oliveira C."/>
            <person name="Osipova E."/>
            <person name="Leigh N.D."/>
            <person name="Simon A."/>
            <person name="Yun M.H."/>
        </authorList>
    </citation>
    <scope>NUCLEOTIDE SEQUENCE</scope>
    <source>
        <strain evidence="1">20211129_DDA</strain>
        <tissue evidence="1">Liver</tissue>
    </source>
</reference>
<proteinExistence type="predicted"/>
<dbReference type="Proteomes" id="UP001066276">
    <property type="component" value="Chromosome 9"/>
</dbReference>